<gene>
    <name evidence="2" type="ORF">FHR80_003334</name>
</gene>
<dbReference type="RefSeq" id="WP_183297207.1">
    <property type="nucleotide sequence ID" value="NZ_JACHVX010000005.1"/>
</dbReference>
<dbReference type="Proteomes" id="UP000518206">
    <property type="component" value="Unassembled WGS sequence"/>
</dbReference>
<keyword evidence="1" id="KW-0472">Membrane</keyword>
<name>A0A7W4YDC3_9CELL</name>
<feature type="transmembrane region" description="Helical" evidence="1">
    <location>
        <begin position="40"/>
        <end position="61"/>
    </location>
</feature>
<feature type="transmembrane region" description="Helical" evidence="1">
    <location>
        <begin position="12"/>
        <end position="34"/>
    </location>
</feature>
<reference evidence="2 3" key="2">
    <citation type="submission" date="2020-08" db="EMBL/GenBank/DDBJ databases">
        <authorList>
            <person name="Partida-Martinez L."/>
            <person name="Huntemann M."/>
            <person name="Clum A."/>
            <person name="Wang J."/>
            <person name="Palaniappan K."/>
            <person name="Ritter S."/>
            <person name="Chen I.-M."/>
            <person name="Stamatis D."/>
            <person name="Reddy T."/>
            <person name="O'Malley R."/>
            <person name="Daum C."/>
            <person name="Shapiro N."/>
            <person name="Ivanova N."/>
            <person name="Kyrpides N."/>
            <person name="Woyke T."/>
        </authorList>
    </citation>
    <scope>NUCLEOTIDE SEQUENCE [LARGE SCALE GENOMIC DNA]</scope>
    <source>
        <strain evidence="2 3">RAS26</strain>
    </source>
</reference>
<accession>A0A7W4YDC3</accession>
<reference evidence="2 3" key="1">
    <citation type="submission" date="2020-08" db="EMBL/GenBank/DDBJ databases">
        <title>The Agave Microbiome: Exploring the role of microbial communities in plant adaptations to desert environments.</title>
        <authorList>
            <person name="Partida-Martinez L.P."/>
        </authorList>
    </citation>
    <scope>NUCLEOTIDE SEQUENCE [LARGE SCALE GENOMIC DNA]</scope>
    <source>
        <strain evidence="2 3">RAS26</strain>
    </source>
</reference>
<dbReference type="AlphaFoldDB" id="A0A7W4YDC3"/>
<proteinExistence type="predicted"/>
<comment type="caution">
    <text evidence="2">The sequence shown here is derived from an EMBL/GenBank/DDBJ whole genome shotgun (WGS) entry which is preliminary data.</text>
</comment>
<evidence type="ECO:0008006" key="4">
    <source>
        <dbReference type="Google" id="ProtNLM"/>
    </source>
</evidence>
<keyword evidence="1" id="KW-0812">Transmembrane</keyword>
<evidence type="ECO:0000256" key="1">
    <source>
        <dbReference type="SAM" id="Phobius"/>
    </source>
</evidence>
<dbReference type="EMBL" id="JACHVX010000005">
    <property type="protein sequence ID" value="MBB2924401.1"/>
    <property type="molecule type" value="Genomic_DNA"/>
</dbReference>
<protein>
    <recommendedName>
        <fullName evidence="4">PH domain-containing protein</fullName>
    </recommendedName>
</protein>
<sequence length="148" mass="16188">MTEVVARSPARRGLLLALLVINVLQLALWVTRALREDDPVATLLAVALAVLVVGLAVSVLLTRRPAELVLTEDALTLRRRRRPLTVARASIRAVRGDVRGRPTWSHTVVLHLDDRTLRLPALEPGAGVLVPRLQTWAGVGEDPEERLG</sequence>
<evidence type="ECO:0000313" key="2">
    <source>
        <dbReference type="EMBL" id="MBB2924401.1"/>
    </source>
</evidence>
<evidence type="ECO:0000313" key="3">
    <source>
        <dbReference type="Proteomes" id="UP000518206"/>
    </source>
</evidence>
<keyword evidence="1" id="KW-1133">Transmembrane helix</keyword>
<organism evidence="2 3">
    <name type="scientific">Cellulomonas cellasea</name>
    <dbReference type="NCBI Taxonomy" id="43670"/>
    <lineage>
        <taxon>Bacteria</taxon>
        <taxon>Bacillati</taxon>
        <taxon>Actinomycetota</taxon>
        <taxon>Actinomycetes</taxon>
        <taxon>Micrococcales</taxon>
        <taxon>Cellulomonadaceae</taxon>
        <taxon>Cellulomonas</taxon>
    </lineage>
</organism>